<protein>
    <submittedName>
        <fullName evidence="5">Transcriptional regulator, AraC family</fullName>
    </submittedName>
</protein>
<dbReference type="InParanoid" id="Q01XP6"/>
<dbReference type="Pfam" id="PF20240">
    <property type="entry name" value="DUF6597"/>
    <property type="match status" value="1"/>
</dbReference>
<evidence type="ECO:0000256" key="1">
    <source>
        <dbReference type="ARBA" id="ARBA00023015"/>
    </source>
</evidence>
<dbReference type="InterPro" id="IPR046532">
    <property type="entry name" value="DUF6597"/>
</dbReference>
<dbReference type="Pfam" id="PF12833">
    <property type="entry name" value="HTH_18"/>
    <property type="match status" value="1"/>
</dbReference>
<gene>
    <name evidence="5" type="ordered locus">Acid_4610</name>
</gene>
<keyword evidence="2" id="KW-0238">DNA-binding</keyword>
<dbReference type="HOGENOM" id="CLU_066193_0_1_0"/>
<accession>Q01XP6</accession>
<name>Q01XP6_SOLUE</name>
<dbReference type="eggNOG" id="COG2207">
    <property type="taxonomic scope" value="Bacteria"/>
</dbReference>
<dbReference type="SMART" id="SM00342">
    <property type="entry name" value="HTH_ARAC"/>
    <property type="match status" value="1"/>
</dbReference>
<organism evidence="5">
    <name type="scientific">Solibacter usitatus (strain Ellin6076)</name>
    <dbReference type="NCBI Taxonomy" id="234267"/>
    <lineage>
        <taxon>Bacteria</taxon>
        <taxon>Pseudomonadati</taxon>
        <taxon>Acidobacteriota</taxon>
        <taxon>Terriglobia</taxon>
        <taxon>Bryobacterales</taxon>
        <taxon>Solibacteraceae</taxon>
        <taxon>Candidatus Solibacter</taxon>
    </lineage>
</organism>
<keyword evidence="3" id="KW-0804">Transcription</keyword>
<dbReference type="GO" id="GO:0043565">
    <property type="term" value="F:sequence-specific DNA binding"/>
    <property type="evidence" value="ECO:0007669"/>
    <property type="project" value="InterPro"/>
</dbReference>
<dbReference type="PANTHER" id="PTHR46796">
    <property type="entry name" value="HTH-TYPE TRANSCRIPTIONAL ACTIVATOR RHAS-RELATED"/>
    <property type="match status" value="1"/>
</dbReference>
<dbReference type="Gene3D" id="1.10.10.60">
    <property type="entry name" value="Homeodomain-like"/>
    <property type="match status" value="1"/>
</dbReference>
<dbReference type="InterPro" id="IPR018060">
    <property type="entry name" value="HTH_AraC"/>
</dbReference>
<dbReference type="InterPro" id="IPR009057">
    <property type="entry name" value="Homeodomain-like_sf"/>
</dbReference>
<evidence type="ECO:0000256" key="2">
    <source>
        <dbReference type="ARBA" id="ARBA00023125"/>
    </source>
</evidence>
<reference evidence="5" key="1">
    <citation type="submission" date="2006-10" db="EMBL/GenBank/DDBJ databases">
        <title>Complete sequence of Solibacter usitatus Ellin6076.</title>
        <authorList>
            <consortium name="US DOE Joint Genome Institute"/>
            <person name="Copeland A."/>
            <person name="Lucas S."/>
            <person name="Lapidus A."/>
            <person name="Barry K."/>
            <person name="Detter J.C."/>
            <person name="Glavina del Rio T."/>
            <person name="Hammon N."/>
            <person name="Israni S."/>
            <person name="Dalin E."/>
            <person name="Tice H."/>
            <person name="Pitluck S."/>
            <person name="Thompson L.S."/>
            <person name="Brettin T."/>
            <person name="Bruce D."/>
            <person name="Han C."/>
            <person name="Tapia R."/>
            <person name="Gilna P."/>
            <person name="Schmutz J."/>
            <person name="Larimer F."/>
            <person name="Land M."/>
            <person name="Hauser L."/>
            <person name="Kyrpides N."/>
            <person name="Mikhailova N."/>
            <person name="Janssen P.H."/>
            <person name="Kuske C.R."/>
            <person name="Richardson P."/>
        </authorList>
    </citation>
    <scope>NUCLEOTIDE SEQUENCE</scope>
    <source>
        <strain evidence="5">Ellin6076</strain>
    </source>
</reference>
<dbReference type="GO" id="GO:0003700">
    <property type="term" value="F:DNA-binding transcription factor activity"/>
    <property type="evidence" value="ECO:0007669"/>
    <property type="project" value="InterPro"/>
</dbReference>
<keyword evidence="1" id="KW-0805">Transcription regulation</keyword>
<evidence type="ECO:0000313" key="5">
    <source>
        <dbReference type="EMBL" id="ABJ85569.1"/>
    </source>
</evidence>
<feature type="domain" description="HTH araC/xylS-type" evidence="4">
    <location>
        <begin position="159"/>
        <end position="260"/>
    </location>
</feature>
<dbReference type="AlphaFoldDB" id="Q01XP6"/>
<dbReference type="STRING" id="234267.Acid_4610"/>
<dbReference type="OrthoDB" id="323290at2"/>
<dbReference type="InterPro" id="IPR050204">
    <property type="entry name" value="AraC_XylS_family_regulators"/>
</dbReference>
<dbReference type="EMBL" id="CP000473">
    <property type="protein sequence ID" value="ABJ85569.1"/>
    <property type="molecule type" value="Genomic_DNA"/>
</dbReference>
<dbReference type="PROSITE" id="PS01124">
    <property type="entry name" value="HTH_ARAC_FAMILY_2"/>
    <property type="match status" value="1"/>
</dbReference>
<proteinExistence type="predicted"/>
<dbReference type="KEGG" id="sus:Acid_4610"/>
<sequence>MRYRHRRARGPLADLVDVLWSYEGPAQPHAKERLLPDGSMELVINLADDEVRVYDRRDHTRFERLPGGVLIGPHSDFFVIDTAEQQRVAGVHFHPGGAYPFLPLPAGELHGLHVSLADVWGPLAGELRERLISAPSMDARFDVLESALLRRLAQARAGHPAVEFALRELHVSPRRKIADVRDRTGVSERRFIELFRRQVGLAPKLYSRVRRFQAALRRIPAGTGVNWADVALACGYADQAHLIHEFRSISGLSPGEYAGLRTQHLNHVPIQ</sequence>
<evidence type="ECO:0000259" key="4">
    <source>
        <dbReference type="PROSITE" id="PS01124"/>
    </source>
</evidence>
<dbReference type="SUPFAM" id="SSF46689">
    <property type="entry name" value="Homeodomain-like"/>
    <property type="match status" value="1"/>
</dbReference>
<evidence type="ECO:0000256" key="3">
    <source>
        <dbReference type="ARBA" id="ARBA00023163"/>
    </source>
</evidence>